<feature type="region of interest" description="Disordered" evidence="1">
    <location>
        <begin position="1"/>
        <end position="21"/>
    </location>
</feature>
<keyword evidence="2" id="KW-0732">Signal</keyword>
<dbReference type="EMBL" id="CP000747">
    <property type="protein sequence ID" value="ACG77159.1"/>
    <property type="molecule type" value="Genomic_DNA"/>
</dbReference>
<sequence>MDGGAIHERAPSRQSGRASMLPPMSRLALSAALSIALCTAAQAQPVEVVPLAAPDAFSTPGRPTGLPGDLWKGASAATARTVLPTLAAKPLSPAAAALARRVLATGAAGPPGLGDDPALIAARAGALIALGDPAAAAAILQRAPGLERNAELSQAAAESALLGGDDARACAIEQALGTGRGQPYWLRLRAYCQALAGQTAEGQLTFDLAQGQARDAVFGRLMGAKLSGGDPGAASLRNGLDLALSRSLGLDLMAAKPAPPVAAALTGGEPLPPTWDVSAIDGATGGLAAAIAVGQDPPPGGLSALIAAAAEADAKGRARLQSAALLVAALAPELTAADRGGLAAFSVDPGKTPAGRAFALTRAGEAKLMGEAALLSLWVAAEAGEKGPGVADRARIVRALAQAGLAQEARAFALEGLAALP</sequence>
<dbReference type="STRING" id="450851.PHZ_c0745"/>
<keyword evidence="3" id="KW-0966">Cell projection</keyword>
<dbReference type="Proteomes" id="UP000001868">
    <property type="component" value="Chromosome"/>
</dbReference>
<feature type="compositionally biased region" description="Basic and acidic residues" evidence="1">
    <location>
        <begin position="1"/>
        <end position="11"/>
    </location>
</feature>
<reference evidence="3 4" key="1">
    <citation type="journal article" date="2008" name="BMC Genomics">
        <title>Complete genome of Phenylobacterium zucineum - a novel facultative intracellular bacterium isolated from human erythroleukemia cell line K562.</title>
        <authorList>
            <person name="Luo Y."/>
            <person name="Xu X."/>
            <person name="Ding Z."/>
            <person name="Liu Z."/>
            <person name="Zhang B."/>
            <person name="Yan Z."/>
            <person name="Sun J."/>
            <person name="Hu S."/>
            <person name="Hu X."/>
        </authorList>
    </citation>
    <scope>NUCLEOTIDE SEQUENCE [LARGE SCALE GENOMIC DNA]</scope>
    <source>
        <strain evidence="3 4">HLK1</strain>
    </source>
</reference>
<proteinExistence type="predicted"/>
<protein>
    <submittedName>
        <fullName evidence="3">Flagellar hook-length control protein</fullName>
    </submittedName>
</protein>
<dbReference type="HOGENOM" id="CLU_555167_0_0_5"/>
<keyword evidence="3" id="KW-0969">Cilium</keyword>
<feature type="signal peptide" evidence="2">
    <location>
        <begin position="1"/>
        <end position="43"/>
    </location>
</feature>
<evidence type="ECO:0000256" key="1">
    <source>
        <dbReference type="SAM" id="MobiDB-lite"/>
    </source>
</evidence>
<organism evidence="3 4">
    <name type="scientific">Phenylobacterium zucineum (strain HLK1)</name>
    <dbReference type="NCBI Taxonomy" id="450851"/>
    <lineage>
        <taxon>Bacteria</taxon>
        <taxon>Pseudomonadati</taxon>
        <taxon>Pseudomonadota</taxon>
        <taxon>Alphaproteobacteria</taxon>
        <taxon>Caulobacterales</taxon>
        <taxon>Caulobacteraceae</taxon>
        <taxon>Phenylobacterium</taxon>
    </lineage>
</organism>
<accession>B4RG35</accession>
<evidence type="ECO:0000256" key="2">
    <source>
        <dbReference type="SAM" id="SignalP"/>
    </source>
</evidence>
<dbReference type="AlphaFoldDB" id="B4RG35"/>
<dbReference type="eggNOG" id="ENOG5031SZR">
    <property type="taxonomic scope" value="Bacteria"/>
</dbReference>
<keyword evidence="3" id="KW-0282">Flagellum</keyword>
<evidence type="ECO:0000313" key="4">
    <source>
        <dbReference type="Proteomes" id="UP000001868"/>
    </source>
</evidence>
<evidence type="ECO:0000313" key="3">
    <source>
        <dbReference type="EMBL" id="ACG77159.1"/>
    </source>
</evidence>
<dbReference type="KEGG" id="pzu:PHZ_c0745"/>
<keyword evidence="4" id="KW-1185">Reference proteome</keyword>
<gene>
    <name evidence="3" type="primary">fliK</name>
    <name evidence="3" type="ordered locus">PHZ_c0745</name>
</gene>
<name>B4RG35_PHEZH</name>
<feature type="chain" id="PRO_5002825427" evidence="2">
    <location>
        <begin position="44"/>
        <end position="421"/>
    </location>
</feature>